<dbReference type="RefSeq" id="WP_370738617.1">
    <property type="nucleotide sequence ID" value="NZ_FXYF01000004.1"/>
</dbReference>
<dbReference type="AlphaFoldDB" id="A0A238K7J4"/>
<gene>
    <name evidence="7" type="primary">nasD</name>
    <name evidence="7" type="ORF">MAA8898_01713</name>
</gene>
<proteinExistence type="inferred from homology"/>
<dbReference type="Pfam" id="PF07992">
    <property type="entry name" value="Pyr_redox_2"/>
    <property type="match status" value="1"/>
</dbReference>
<comment type="similarity">
    <text evidence="2">Belongs to the FAD-dependent oxidoreductase family.</text>
</comment>
<keyword evidence="8" id="KW-1185">Reference proteome</keyword>
<sequence>MPGLSWITPALKAAAGVNPRDRMTELWRLLAVPGPAQLRAEAVTLHEDAQAKAAKRARPYTMVEQRNETLFSAGLSATATKPALRSALPLDEPLSAWHHLPGRRARHPDRPRRQGGARAERRDKLLIATGSAPFIIPVEGRDLKGEVTYRDLDDTNAMIEASAKGGKAVVMGGGLHERGREVTALHLLERQLDPATGDLPRKDLEARGIEVVTKVAAAAPLGKDRVERVLVQDNTGLVADLVFKAVGIHPEIRLANAPVSRRSRHRGGCADADIGPGRAGRG</sequence>
<dbReference type="InterPro" id="IPR036188">
    <property type="entry name" value="FAD/NAD-bd_sf"/>
</dbReference>
<dbReference type="Gene3D" id="3.50.50.60">
    <property type="entry name" value="FAD/NAD(P)-binding domain"/>
    <property type="match status" value="2"/>
</dbReference>
<evidence type="ECO:0000256" key="4">
    <source>
        <dbReference type="ARBA" id="ARBA00022827"/>
    </source>
</evidence>
<comment type="cofactor">
    <cofactor evidence="1">
        <name>FAD</name>
        <dbReference type="ChEBI" id="CHEBI:57692"/>
    </cofactor>
</comment>
<accession>A0A238K7J4</accession>
<keyword evidence="3" id="KW-0285">Flavoprotein</keyword>
<evidence type="ECO:0000256" key="1">
    <source>
        <dbReference type="ARBA" id="ARBA00001974"/>
    </source>
</evidence>
<dbReference type="PANTHER" id="PTHR43429">
    <property type="entry name" value="PYRIDINE NUCLEOTIDE-DISULFIDE OXIDOREDUCTASE DOMAIN-CONTAINING"/>
    <property type="match status" value="1"/>
</dbReference>
<evidence type="ECO:0000259" key="6">
    <source>
        <dbReference type="Pfam" id="PF07992"/>
    </source>
</evidence>
<feature type="compositionally biased region" description="Basic residues" evidence="5">
    <location>
        <begin position="100"/>
        <end position="115"/>
    </location>
</feature>
<dbReference type="SUPFAM" id="SSF51905">
    <property type="entry name" value="FAD/NAD(P)-binding domain"/>
    <property type="match status" value="1"/>
</dbReference>
<evidence type="ECO:0000256" key="2">
    <source>
        <dbReference type="ARBA" id="ARBA00006442"/>
    </source>
</evidence>
<evidence type="ECO:0000256" key="3">
    <source>
        <dbReference type="ARBA" id="ARBA00022630"/>
    </source>
</evidence>
<feature type="domain" description="FAD/NAD(P)-binding" evidence="6">
    <location>
        <begin position="118"/>
        <end position="257"/>
    </location>
</feature>
<keyword evidence="4" id="KW-0274">FAD</keyword>
<organism evidence="7 8">
    <name type="scientific">Maliponia aquimaris</name>
    <dbReference type="NCBI Taxonomy" id="1673631"/>
    <lineage>
        <taxon>Bacteria</taxon>
        <taxon>Pseudomonadati</taxon>
        <taxon>Pseudomonadota</taxon>
        <taxon>Alphaproteobacteria</taxon>
        <taxon>Rhodobacterales</taxon>
        <taxon>Paracoccaceae</taxon>
        <taxon>Maliponia</taxon>
    </lineage>
</organism>
<dbReference type="EMBL" id="FXYF01000004">
    <property type="protein sequence ID" value="SMX38775.1"/>
    <property type="molecule type" value="Genomic_DNA"/>
</dbReference>
<evidence type="ECO:0000313" key="7">
    <source>
        <dbReference type="EMBL" id="SMX38775.1"/>
    </source>
</evidence>
<feature type="region of interest" description="Disordered" evidence="5">
    <location>
        <begin position="259"/>
        <end position="282"/>
    </location>
</feature>
<dbReference type="InterPro" id="IPR050260">
    <property type="entry name" value="FAD-bd_OxRdtase"/>
</dbReference>
<dbReference type="GO" id="GO:0008942">
    <property type="term" value="F:nitrite reductase [NAD(P)H] activity"/>
    <property type="evidence" value="ECO:0007669"/>
    <property type="project" value="UniProtKB-EC"/>
</dbReference>
<evidence type="ECO:0000313" key="8">
    <source>
        <dbReference type="Proteomes" id="UP000207598"/>
    </source>
</evidence>
<dbReference type="EC" id="1.7.1.4" evidence="7"/>
<dbReference type="InterPro" id="IPR023753">
    <property type="entry name" value="FAD/NAD-binding_dom"/>
</dbReference>
<keyword evidence="7" id="KW-0560">Oxidoreductase</keyword>
<feature type="region of interest" description="Disordered" evidence="5">
    <location>
        <begin position="98"/>
        <end position="121"/>
    </location>
</feature>
<reference evidence="7 8" key="1">
    <citation type="submission" date="2017-05" db="EMBL/GenBank/DDBJ databases">
        <authorList>
            <person name="Song R."/>
            <person name="Chenine A.L."/>
            <person name="Ruprecht R.M."/>
        </authorList>
    </citation>
    <scope>NUCLEOTIDE SEQUENCE [LARGE SCALE GENOMIC DNA]</scope>
    <source>
        <strain evidence="7 8">CECT 8898</strain>
    </source>
</reference>
<dbReference type="Proteomes" id="UP000207598">
    <property type="component" value="Unassembled WGS sequence"/>
</dbReference>
<dbReference type="PANTHER" id="PTHR43429:SF3">
    <property type="entry name" value="NITRITE REDUCTASE [NAD(P)H]"/>
    <property type="match status" value="1"/>
</dbReference>
<protein>
    <submittedName>
        <fullName evidence="7">Nitrite reductase [NAD(P)H]</fullName>
        <ecNumber evidence="7">1.7.1.4</ecNumber>
    </submittedName>
</protein>
<evidence type="ECO:0000256" key="5">
    <source>
        <dbReference type="SAM" id="MobiDB-lite"/>
    </source>
</evidence>
<name>A0A238K7J4_9RHOB</name>